<sequence length="598" mass="65991">MAKRPLAVGGEKRRRSKRLTIATEDTLDKVATENSTYRVATEDPPDKVVTEDAPNKVAIENSPYKVATEDSPDKVAIDEIFAAKLTEKLFGCRPSRVVKCGVHYLVEMRLQPQPRLASYLAHVEAAHPQAKAKHGFIWNRFKQFFTSSAGSAYRDIESMTNVQAFVEAFNAEPFFDVHEPIAPIPSTTSDPSAVLAIATHSQASGSLTNSSGSSGSSSNSSSSSLSAGAVLRMRTEYEENFAAFQGEAWMLPSGACVDDIVAQYVRTLSKESALHSFIIDLPSAILDLFPDPADKAALKEVLVKREGESFRLVNSEEEAYIRCYDKEPTKIKEMLSRGWQGASEPQEQLPENFRESIHMALHLIYVAYRSHRFRLPERASESFFLQTLWGFIGTLVQCDETLLFRPAEVHSQASSFRKNKDRRVEGSSRQAVGRKADGLILSATTLLELCVFEAACKDAGPNATKTLGDNSKLAKLMKDSFDAICGKSRTDVSLRLVVYGVQIAGPSVTFFSMRKRQGRLYQMARDGAVSFPAHWDCTTTITILTIIASVMALRKRVANMAKQVTEWTTVSFELLDTEHGAAVPTLTTPPGSPRRLAR</sequence>
<evidence type="ECO:0000256" key="1">
    <source>
        <dbReference type="SAM" id="MobiDB-lite"/>
    </source>
</evidence>
<gene>
    <name evidence="3" type="ORF">BGZ70_008397</name>
</gene>
<dbReference type="EMBL" id="JAAAHY010000006">
    <property type="protein sequence ID" value="KAF9968766.1"/>
    <property type="molecule type" value="Genomic_DNA"/>
</dbReference>
<keyword evidence="2" id="KW-0812">Transmembrane</keyword>
<reference evidence="3" key="1">
    <citation type="journal article" date="2020" name="Fungal Divers.">
        <title>Resolving the Mortierellaceae phylogeny through synthesis of multi-gene phylogenetics and phylogenomics.</title>
        <authorList>
            <person name="Vandepol N."/>
            <person name="Liber J."/>
            <person name="Desiro A."/>
            <person name="Na H."/>
            <person name="Kennedy M."/>
            <person name="Barry K."/>
            <person name="Grigoriev I.V."/>
            <person name="Miller A.N."/>
            <person name="O'Donnell K."/>
            <person name="Stajich J.E."/>
            <person name="Bonito G."/>
        </authorList>
    </citation>
    <scope>NUCLEOTIDE SEQUENCE</scope>
    <source>
        <strain evidence="3">CK1249</strain>
    </source>
</reference>
<dbReference type="Proteomes" id="UP000738359">
    <property type="component" value="Unassembled WGS sequence"/>
</dbReference>
<keyword evidence="4" id="KW-1185">Reference proteome</keyword>
<evidence type="ECO:0000313" key="4">
    <source>
        <dbReference type="Proteomes" id="UP000738359"/>
    </source>
</evidence>
<keyword evidence="2" id="KW-0472">Membrane</keyword>
<keyword evidence="2" id="KW-1133">Transmembrane helix</keyword>
<name>A0A9P6JHG4_MORAP</name>
<protein>
    <submittedName>
        <fullName evidence="3">Uncharacterized protein</fullName>
    </submittedName>
</protein>
<proteinExistence type="predicted"/>
<evidence type="ECO:0000313" key="3">
    <source>
        <dbReference type="EMBL" id="KAF9968766.1"/>
    </source>
</evidence>
<organism evidence="3 4">
    <name type="scientific">Mortierella alpina</name>
    <name type="common">Oleaginous fungus</name>
    <name type="synonym">Mortierella renispora</name>
    <dbReference type="NCBI Taxonomy" id="64518"/>
    <lineage>
        <taxon>Eukaryota</taxon>
        <taxon>Fungi</taxon>
        <taxon>Fungi incertae sedis</taxon>
        <taxon>Mucoromycota</taxon>
        <taxon>Mortierellomycotina</taxon>
        <taxon>Mortierellomycetes</taxon>
        <taxon>Mortierellales</taxon>
        <taxon>Mortierellaceae</taxon>
        <taxon>Mortierella</taxon>
    </lineage>
</organism>
<accession>A0A9P6JHG4</accession>
<dbReference type="AlphaFoldDB" id="A0A9P6JHG4"/>
<feature type="region of interest" description="Disordered" evidence="1">
    <location>
        <begin position="204"/>
        <end position="224"/>
    </location>
</feature>
<feature type="transmembrane region" description="Helical" evidence="2">
    <location>
        <begin position="533"/>
        <end position="553"/>
    </location>
</feature>
<evidence type="ECO:0000256" key="2">
    <source>
        <dbReference type="SAM" id="Phobius"/>
    </source>
</evidence>
<comment type="caution">
    <text evidence="3">The sequence shown here is derived from an EMBL/GenBank/DDBJ whole genome shotgun (WGS) entry which is preliminary data.</text>
</comment>
<dbReference type="OrthoDB" id="2447334at2759"/>